<dbReference type="EMBL" id="LSRQ01000820">
    <property type="protein sequence ID" value="OAY80660.1"/>
    <property type="molecule type" value="Genomic_DNA"/>
</dbReference>
<accession>A0A199VVD4</accession>
<organism evidence="1 2">
    <name type="scientific">Ananas comosus</name>
    <name type="common">Pineapple</name>
    <name type="synonym">Ananas ananas</name>
    <dbReference type="NCBI Taxonomy" id="4615"/>
    <lineage>
        <taxon>Eukaryota</taxon>
        <taxon>Viridiplantae</taxon>
        <taxon>Streptophyta</taxon>
        <taxon>Embryophyta</taxon>
        <taxon>Tracheophyta</taxon>
        <taxon>Spermatophyta</taxon>
        <taxon>Magnoliopsida</taxon>
        <taxon>Liliopsida</taxon>
        <taxon>Poales</taxon>
        <taxon>Bromeliaceae</taxon>
        <taxon>Bromelioideae</taxon>
        <taxon>Ananas</taxon>
    </lineage>
</organism>
<evidence type="ECO:0000313" key="1">
    <source>
        <dbReference type="EMBL" id="OAY80660.1"/>
    </source>
</evidence>
<name>A0A199VVD4_ANACO</name>
<reference evidence="1 2" key="1">
    <citation type="journal article" date="2016" name="DNA Res.">
        <title>The draft genome of MD-2 pineapple using hybrid error correction of long reads.</title>
        <authorList>
            <person name="Redwan R.M."/>
            <person name="Saidin A."/>
            <person name="Kumar S.V."/>
        </authorList>
    </citation>
    <scope>NUCLEOTIDE SEQUENCE [LARGE SCALE GENOMIC DNA]</scope>
    <source>
        <strain evidence="2">cv. MD2</strain>
        <tissue evidence="1">Leaf</tissue>
    </source>
</reference>
<gene>
    <name evidence="1" type="ORF">ACMD2_18778</name>
</gene>
<dbReference type="Gene3D" id="3.40.50.150">
    <property type="entry name" value="Vaccinia Virus protein VP39"/>
    <property type="match status" value="1"/>
</dbReference>
<dbReference type="Proteomes" id="UP000092600">
    <property type="component" value="Unassembled WGS sequence"/>
</dbReference>
<dbReference type="InterPro" id="IPR029063">
    <property type="entry name" value="SAM-dependent_MTases_sf"/>
</dbReference>
<comment type="caution">
    <text evidence="1">The sequence shown here is derived from an EMBL/GenBank/DDBJ whole genome shotgun (WGS) entry which is preliminary data.</text>
</comment>
<sequence>MVLTFLGSEENMSIGDERDLWRGKSCTPSKYQYTHLPWKKREKLYSFKVPVHAPTMEEVKEVIQKGGLFDVSRA</sequence>
<evidence type="ECO:0000313" key="2">
    <source>
        <dbReference type="Proteomes" id="UP000092600"/>
    </source>
</evidence>
<protein>
    <submittedName>
        <fullName evidence="1">Uncharacterized protein</fullName>
    </submittedName>
</protein>
<dbReference type="AlphaFoldDB" id="A0A199VVD4"/>
<proteinExistence type="predicted"/>
<dbReference type="SUPFAM" id="SSF53335">
    <property type="entry name" value="S-adenosyl-L-methionine-dependent methyltransferases"/>
    <property type="match status" value="1"/>
</dbReference>